<dbReference type="SUPFAM" id="SSF110857">
    <property type="entry name" value="Gamma-glutamyl cyclotransferase-like"/>
    <property type="match status" value="1"/>
</dbReference>
<dbReference type="AlphaFoldDB" id="A0AA43TS97"/>
<dbReference type="GO" id="GO:0016740">
    <property type="term" value="F:transferase activity"/>
    <property type="evidence" value="ECO:0007669"/>
    <property type="project" value="UniProtKB-KW"/>
</dbReference>
<accession>A0AA43TS97</accession>
<gene>
    <name evidence="6" type="ORF">OHK93_003948</name>
</gene>
<feature type="region of interest" description="Disordered" evidence="4">
    <location>
        <begin position="172"/>
        <end position="195"/>
    </location>
</feature>
<evidence type="ECO:0000259" key="5">
    <source>
        <dbReference type="Pfam" id="PF06094"/>
    </source>
</evidence>
<reference evidence="6" key="1">
    <citation type="journal article" date="2023" name="Genome Biol. Evol.">
        <title>First Whole Genome Sequence and Flow Cytometry Genome Size Data for the Lichen-Forming Fungus Ramalina farinacea (Ascomycota).</title>
        <authorList>
            <person name="Llewellyn T."/>
            <person name="Mian S."/>
            <person name="Hill R."/>
            <person name="Leitch I.J."/>
            <person name="Gaya E."/>
        </authorList>
    </citation>
    <scope>NUCLEOTIDE SEQUENCE</scope>
    <source>
        <strain evidence="6">LIQ254RAFAR</strain>
    </source>
</reference>
<keyword evidence="2" id="KW-0808">Transferase</keyword>
<dbReference type="InterPro" id="IPR045038">
    <property type="entry name" value="AIG2-like"/>
</dbReference>
<dbReference type="Pfam" id="PF06094">
    <property type="entry name" value="GGACT"/>
    <property type="match status" value="1"/>
</dbReference>
<dbReference type="Proteomes" id="UP001161017">
    <property type="component" value="Unassembled WGS sequence"/>
</dbReference>
<dbReference type="InterPro" id="IPR009288">
    <property type="entry name" value="AIG2-like_dom"/>
</dbReference>
<evidence type="ECO:0000313" key="6">
    <source>
        <dbReference type="EMBL" id="MDI1485759.1"/>
    </source>
</evidence>
<dbReference type="Gene3D" id="3.10.490.10">
    <property type="entry name" value="Gamma-glutamyl cyclotransferase-like"/>
    <property type="match status" value="1"/>
</dbReference>
<dbReference type="PANTHER" id="PTHR31544:SF2">
    <property type="entry name" value="AIG2-LIKE PROTEIN D"/>
    <property type="match status" value="1"/>
</dbReference>
<evidence type="ECO:0000313" key="7">
    <source>
        <dbReference type="Proteomes" id="UP001161017"/>
    </source>
</evidence>
<feature type="domain" description="Gamma-glutamylcyclotransferase AIG2-like" evidence="5">
    <location>
        <begin position="22"/>
        <end position="123"/>
    </location>
</feature>
<proteinExistence type="inferred from homology"/>
<evidence type="ECO:0000256" key="2">
    <source>
        <dbReference type="ARBA" id="ARBA00022679"/>
    </source>
</evidence>
<keyword evidence="7" id="KW-1185">Reference proteome</keyword>
<dbReference type="CDD" id="cd06661">
    <property type="entry name" value="GGCT_like"/>
    <property type="match status" value="1"/>
</dbReference>
<dbReference type="InterPro" id="IPR036568">
    <property type="entry name" value="GGCT-like_sf"/>
</dbReference>
<evidence type="ECO:0000256" key="1">
    <source>
        <dbReference type="ARBA" id="ARBA00008861"/>
    </source>
</evidence>
<name>A0AA43TS97_9LECA</name>
<dbReference type="EMBL" id="JAPUFD010000002">
    <property type="protein sequence ID" value="MDI1485759.1"/>
    <property type="molecule type" value="Genomic_DNA"/>
</dbReference>
<evidence type="ECO:0000256" key="4">
    <source>
        <dbReference type="SAM" id="MobiDB-lite"/>
    </source>
</evidence>
<protein>
    <recommendedName>
        <fullName evidence="3">Putative gamma-glutamylcyclotransferase</fullName>
    </recommendedName>
</protein>
<organism evidence="6 7">
    <name type="scientific">Ramalina farinacea</name>
    <dbReference type="NCBI Taxonomy" id="258253"/>
    <lineage>
        <taxon>Eukaryota</taxon>
        <taxon>Fungi</taxon>
        <taxon>Dikarya</taxon>
        <taxon>Ascomycota</taxon>
        <taxon>Pezizomycotina</taxon>
        <taxon>Lecanoromycetes</taxon>
        <taxon>OSLEUM clade</taxon>
        <taxon>Lecanoromycetidae</taxon>
        <taxon>Lecanorales</taxon>
        <taxon>Lecanorineae</taxon>
        <taxon>Ramalinaceae</taxon>
        <taxon>Ramalina</taxon>
    </lineage>
</organism>
<dbReference type="InterPro" id="IPR013024">
    <property type="entry name" value="GGCT-like"/>
</dbReference>
<comment type="similarity">
    <text evidence="1">Belongs to the gamma-glutamylcyclotransferase family.</text>
</comment>
<feature type="compositionally biased region" description="Acidic residues" evidence="4">
    <location>
        <begin position="185"/>
        <end position="195"/>
    </location>
</feature>
<sequence length="195" mass="22045">MPYRNIVLHRVLYGSTSPHASQLKALTIQPAILSNYKRHRVKHCDYPAIIADADQSSSVRGTYVQGITAADQWRLDIFEGDQYERVKVRPKLLKANGQEGAVVDAETYVWIAPEEELEKGEWDFEEFRKEKMARWVGTSEEYQGELRPSIAEVDLAAENARFRYNPTGGRLENGKITPKYGGNADGEEEVVQSAV</sequence>
<comment type="caution">
    <text evidence="6">The sequence shown here is derived from an EMBL/GenBank/DDBJ whole genome shotgun (WGS) entry which is preliminary data.</text>
</comment>
<dbReference type="PANTHER" id="PTHR31544">
    <property type="entry name" value="AIG2-LIKE PROTEIN D"/>
    <property type="match status" value="1"/>
</dbReference>
<evidence type="ECO:0000256" key="3">
    <source>
        <dbReference type="ARBA" id="ARBA00030602"/>
    </source>
</evidence>